<proteinExistence type="predicted"/>
<dbReference type="WBParaSite" id="RSKR_0001027500.1">
    <property type="protein sequence ID" value="RSKR_0001027500.1"/>
    <property type="gene ID" value="RSKR_0001027500"/>
</dbReference>
<accession>A0AC35UDJ8</accession>
<name>A0AC35UDJ8_9BILA</name>
<organism evidence="1 2">
    <name type="scientific">Rhabditophanes sp. KR3021</name>
    <dbReference type="NCBI Taxonomy" id="114890"/>
    <lineage>
        <taxon>Eukaryota</taxon>
        <taxon>Metazoa</taxon>
        <taxon>Ecdysozoa</taxon>
        <taxon>Nematoda</taxon>
        <taxon>Chromadorea</taxon>
        <taxon>Rhabditida</taxon>
        <taxon>Tylenchina</taxon>
        <taxon>Panagrolaimomorpha</taxon>
        <taxon>Strongyloidoidea</taxon>
        <taxon>Alloionematidae</taxon>
        <taxon>Rhabditophanes</taxon>
    </lineage>
</organism>
<sequence length="477" mass="52847">MLGDLAKKESVDDLILAKLIGELPDAVKNKLAGKKIDLGAAMGELAKDSLAKKAIAIRRGQSVEVKKDVVAATVVHPEKTEVHQKDRVRGAKTCFNCKEDGHYTEVLSKREYTQRDLRPITMGVTTWEGMAPMDWDMASMIFKAIAFGPLIFTALVDSGSEINVLPAEEKEKFQRMNVPVEDLNVTIKGAGKTKAIGKAEIQLTCVETTKSVFTDVFFGRGVEAVVTSVEDGTETLKELENGIKLEGSSLRPQAIAATTATASRIQLMHQNGRTKSFVVSKAVDETPVEDAVAVMENTPKHDNLVKKEVVVEKDFINSMDIPPEMPPIIGGYNGNADSAGERRIDAFLGSYILLNGQNLTYSRRMTYPGLVGDPDGNGRRWPLLFDFFAEDNLLIEYDGEQHFRPSGYPNGAAAFERQQRYDQMKNNYCRDNGLHLIRISYSRTQEIITILTDVIGRWDAGLNQGEILAEFYGEEYQ</sequence>
<dbReference type="Proteomes" id="UP000095286">
    <property type="component" value="Unplaced"/>
</dbReference>
<reference evidence="2" key="1">
    <citation type="submission" date="2016-11" db="UniProtKB">
        <authorList>
            <consortium name="WormBaseParasite"/>
        </authorList>
    </citation>
    <scope>IDENTIFICATION</scope>
    <source>
        <strain evidence="2">KR3021</strain>
    </source>
</reference>
<evidence type="ECO:0000313" key="1">
    <source>
        <dbReference type="Proteomes" id="UP000095286"/>
    </source>
</evidence>
<evidence type="ECO:0000313" key="2">
    <source>
        <dbReference type="WBParaSite" id="RSKR_0001027500.1"/>
    </source>
</evidence>
<protein>
    <submittedName>
        <fullName evidence="2">Peptidase A2 domain-containing protein</fullName>
    </submittedName>
</protein>